<dbReference type="Pfam" id="PF13579">
    <property type="entry name" value="Glyco_trans_4_4"/>
    <property type="match status" value="1"/>
</dbReference>
<accession>A0A6L5G829</accession>
<comment type="caution">
    <text evidence="5">The sequence shown here is derived from an EMBL/GenBank/DDBJ whole genome shotgun (WGS) entry which is preliminary data.</text>
</comment>
<name>A0A6L5G829_9ACTN</name>
<dbReference type="Proteomes" id="UP000477750">
    <property type="component" value="Unassembled WGS sequence"/>
</dbReference>
<feature type="domain" description="Glycosyl transferase family 1" evidence="3">
    <location>
        <begin position="186"/>
        <end position="338"/>
    </location>
</feature>
<keyword evidence="6" id="KW-1185">Reference proteome</keyword>
<evidence type="ECO:0000256" key="2">
    <source>
        <dbReference type="ARBA" id="ARBA00022679"/>
    </source>
</evidence>
<dbReference type="CDD" id="cd03801">
    <property type="entry name" value="GT4_PimA-like"/>
    <property type="match status" value="1"/>
</dbReference>
<evidence type="ECO:0000256" key="1">
    <source>
        <dbReference type="ARBA" id="ARBA00022676"/>
    </source>
</evidence>
<reference evidence="5 6" key="1">
    <citation type="submission" date="2019-10" db="EMBL/GenBank/DDBJ databases">
        <title>Glycomyces albidus sp. nov., a novel actinomycete isolated from rhizosphere soil of wheat (Triticum aestivum L.).</title>
        <authorList>
            <person name="Qian L."/>
        </authorList>
    </citation>
    <scope>NUCLEOTIDE SEQUENCE [LARGE SCALE GENOMIC DNA]</scope>
    <source>
        <strain evidence="5 6">NEAU-7082</strain>
    </source>
</reference>
<dbReference type="InterPro" id="IPR028098">
    <property type="entry name" value="Glyco_trans_4-like_N"/>
</dbReference>
<proteinExistence type="predicted"/>
<dbReference type="EMBL" id="WIAO01000009">
    <property type="protein sequence ID" value="MQM25810.1"/>
    <property type="molecule type" value="Genomic_DNA"/>
</dbReference>
<evidence type="ECO:0000313" key="6">
    <source>
        <dbReference type="Proteomes" id="UP000477750"/>
    </source>
</evidence>
<sequence>MSRILSKRRRVALVLGPSVGGIGTHVASVAEGLVARGDAVLVVGPPETEERFGFRARGARFAPAPITAKPSPELPLAWWSARNALRGITGRGVDLVHAHGLTAGITALAARPSGAALVTTWHNQLITAGLKRRVSDQIEKRLARGVDVALAASSDLHEHLVDLGAKDARLAPVAAPPRRATGEARAIRDELGIGDDRPVLLSVGRLHPQKDYDTLIAAAARWSDLDPAPLVVIAGDGPERDRLQGLIDATGADVRLLGHRTDVGDLLAAADLSVVTSQWEARQLFAQETLQAGVPLVTTRTGGIPELVGDAGLYFEVGDVDALDLTVRRLLADPAELDGYREASLARAATWPDEAQMLDALDALYLELTGR</sequence>
<dbReference type="SUPFAM" id="SSF53756">
    <property type="entry name" value="UDP-Glycosyltransferase/glycogen phosphorylase"/>
    <property type="match status" value="1"/>
</dbReference>
<dbReference type="RefSeq" id="WP_322633113.1">
    <property type="nucleotide sequence ID" value="NZ_WIAO01000009.1"/>
</dbReference>
<evidence type="ECO:0000259" key="3">
    <source>
        <dbReference type="Pfam" id="PF00534"/>
    </source>
</evidence>
<dbReference type="AlphaFoldDB" id="A0A6L5G829"/>
<dbReference type="Gene3D" id="3.40.50.2000">
    <property type="entry name" value="Glycogen Phosphorylase B"/>
    <property type="match status" value="2"/>
</dbReference>
<keyword evidence="1" id="KW-0328">Glycosyltransferase</keyword>
<gene>
    <name evidence="5" type="ORF">GFD30_09545</name>
</gene>
<dbReference type="Pfam" id="PF00534">
    <property type="entry name" value="Glycos_transf_1"/>
    <property type="match status" value="1"/>
</dbReference>
<evidence type="ECO:0000259" key="4">
    <source>
        <dbReference type="Pfam" id="PF13579"/>
    </source>
</evidence>
<dbReference type="GO" id="GO:0016758">
    <property type="term" value="F:hexosyltransferase activity"/>
    <property type="evidence" value="ECO:0007669"/>
    <property type="project" value="TreeGrafter"/>
</dbReference>
<dbReference type="InterPro" id="IPR050194">
    <property type="entry name" value="Glycosyltransferase_grp1"/>
</dbReference>
<protein>
    <submittedName>
        <fullName evidence="5">Glycosyltransferase</fullName>
    </submittedName>
</protein>
<dbReference type="GO" id="GO:1901137">
    <property type="term" value="P:carbohydrate derivative biosynthetic process"/>
    <property type="evidence" value="ECO:0007669"/>
    <property type="project" value="UniProtKB-ARBA"/>
</dbReference>
<evidence type="ECO:0000313" key="5">
    <source>
        <dbReference type="EMBL" id="MQM25810.1"/>
    </source>
</evidence>
<dbReference type="PANTHER" id="PTHR45947">
    <property type="entry name" value="SULFOQUINOVOSYL TRANSFERASE SQD2"/>
    <property type="match status" value="1"/>
</dbReference>
<keyword evidence="2 5" id="KW-0808">Transferase</keyword>
<dbReference type="PANTHER" id="PTHR45947:SF3">
    <property type="entry name" value="SULFOQUINOVOSYL TRANSFERASE SQD2"/>
    <property type="match status" value="1"/>
</dbReference>
<organism evidence="5 6">
    <name type="scientific">Glycomyces albidus</name>
    <dbReference type="NCBI Taxonomy" id="2656774"/>
    <lineage>
        <taxon>Bacteria</taxon>
        <taxon>Bacillati</taxon>
        <taxon>Actinomycetota</taxon>
        <taxon>Actinomycetes</taxon>
        <taxon>Glycomycetales</taxon>
        <taxon>Glycomycetaceae</taxon>
        <taxon>Glycomyces</taxon>
    </lineage>
</organism>
<dbReference type="InterPro" id="IPR001296">
    <property type="entry name" value="Glyco_trans_1"/>
</dbReference>
<feature type="domain" description="Glycosyltransferase subfamily 4-like N-terminal" evidence="4">
    <location>
        <begin position="20"/>
        <end position="173"/>
    </location>
</feature>